<name>A0A345Y8H2_9NEIS</name>
<protein>
    <submittedName>
        <fullName evidence="1">Uncharacterized protein</fullName>
    </submittedName>
</protein>
<dbReference type="KEGG" id="ccah:DWG20_12700"/>
<evidence type="ECO:0000313" key="1">
    <source>
        <dbReference type="EMBL" id="AXK40224.1"/>
    </source>
</evidence>
<accession>A0A345Y8H2</accession>
<sequence>MNIRLHKNARTTPAIRAYIRQSTKTQRELAEELGVGIGTIRKWQRRESTQDRSHTSHHLQTTLTPVQEALVVELRTTLKLPLDDLLAVTREFINAKVSRAGLDRCLRRHGVARLADLEAKPDQVAAPPKAFKRYTPGFVHIEALLHKSCQASAGGGR</sequence>
<reference evidence="1 2" key="1">
    <citation type="submission" date="2018-07" db="EMBL/GenBank/DDBJ databases">
        <title>Crenobacter cavernae sp. nov., isolated from a karst cave.</title>
        <authorList>
            <person name="Zhu H."/>
        </authorList>
    </citation>
    <scope>NUCLEOTIDE SEQUENCE [LARGE SCALE GENOMIC DNA]</scope>
    <source>
        <strain evidence="1 2">K1W11S-77</strain>
    </source>
</reference>
<dbReference type="OrthoDB" id="8581221at2"/>
<proteinExistence type="predicted"/>
<gene>
    <name evidence="1" type="ORF">DWG20_12700</name>
</gene>
<dbReference type="Proteomes" id="UP000254537">
    <property type="component" value="Chromosome"/>
</dbReference>
<dbReference type="AlphaFoldDB" id="A0A345Y8H2"/>
<organism evidence="1 2">
    <name type="scientific">Crenobacter cavernae</name>
    <dbReference type="NCBI Taxonomy" id="2290923"/>
    <lineage>
        <taxon>Bacteria</taxon>
        <taxon>Pseudomonadati</taxon>
        <taxon>Pseudomonadota</taxon>
        <taxon>Betaproteobacteria</taxon>
        <taxon>Neisseriales</taxon>
        <taxon>Neisseriaceae</taxon>
        <taxon>Crenobacter</taxon>
    </lineage>
</organism>
<evidence type="ECO:0000313" key="2">
    <source>
        <dbReference type="Proteomes" id="UP000254537"/>
    </source>
</evidence>
<dbReference type="EMBL" id="CP031337">
    <property type="protein sequence ID" value="AXK40224.1"/>
    <property type="molecule type" value="Genomic_DNA"/>
</dbReference>